<feature type="region of interest" description="Disordered" evidence="9">
    <location>
        <begin position="307"/>
        <end position="335"/>
    </location>
</feature>
<evidence type="ECO:0000256" key="7">
    <source>
        <dbReference type="ARBA" id="ARBA00023242"/>
    </source>
</evidence>
<dbReference type="Gene3D" id="3.30.40.10">
    <property type="entry name" value="Zinc/RING finger domain, C3HC4 (zinc finger)"/>
    <property type="match status" value="1"/>
</dbReference>
<feature type="site" description="Histone H3K4me3 binding" evidence="8">
    <location>
        <position position="249"/>
    </location>
</feature>
<dbReference type="CDD" id="cd15505">
    <property type="entry name" value="PHD_ING"/>
    <property type="match status" value="1"/>
</dbReference>
<evidence type="ECO:0000256" key="6">
    <source>
        <dbReference type="ARBA" id="ARBA00022853"/>
    </source>
</evidence>
<evidence type="ECO:0000256" key="5">
    <source>
        <dbReference type="ARBA" id="ARBA00022833"/>
    </source>
</evidence>
<evidence type="ECO:0000256" key="1">
    <source>
        <dbReference type="ARBA" id="ARBA00004123"/>
    </source>
</evidence>
<dbReference type="AlphaFoldDB" id="A0A151GF04"/>
<evidence type="ECO:0000256" key="3">
    <source>
        <dbReference type="ARBA" id="ARBA00022723"/>
    </source>
</evidence>
<gene>
    <name evidence="11" type="ORF">DCS_07644</name>
</gene>
<keyword evidence="4" id="KW-0863">Zinc-finger</keyword>
<evidence type="ECO:0000256" key="9">
    <source>
        <dbReference type="SAM" id="MobiDB-lite"/>
    </source>
</evidence>
<dbReference type="PANTHER" id="PTHR10333">
    <property type="entry name" value="INHIBITOR OF GROWTH PROTEIN"/>
    <property type="match status" value="1"/>
</dbReference>
<sequence>MAPRHRNGMSPSITSSPVMGPLPEPRITTRGSPAPGGAPRPMSARARRNSLQSNADNGRARAVSSASSKPNGTAAAAAAVTTSEPSSATPFPPPAHETSAPKASSAKPEPIKSEGGGGELEGEPASTPGVDDAGGGDGAEQSESAPPPPPLISLLGTVMTKSGRASKPSTPAILAAQEAARPRSVRNTDNGGGGKKRKINSATQALAPPGDEASRGPTQGDDDDDDGDGDEPTYCYCNSVSYGEMVACDADRCQREWFHLACVGLKVAPGSKSESEPPRSALCFVFFLFFWTLTREGGSEMVLRGLQEAPENGRQEGEQPVSDGGRRRDGRATSHQPAVPFGCCGGACVPEGFQHGVFCLVLFLTLLFFGAEHAG</sequence>
<dbReference type="PANTHER" id="PTHR10333:SF42">
    <property type="entry name" value="INHIBITOR OF GROWTH PROTEIN 5"/>
    <property type="match status" value="1"/>
</dbReference>
<keyword evidence="6" id="KW-0156">Chromatin regulator</keyword>
<feature type="domain" description="Zinc finger PHD-type" evidence="10">
    <location>
        <begin position="234"/>
        <end position="287"/>
    </location>
</feature>
<dbReference type="InterPro" id="IPR013083">
    <property type="entry name" value="Znf_RING/FYVE/PHD"/>
</dbReference>
<evidence type="ECO:0000256" key="4">
    <source>
        <dbReference type="ARBA" id="ARBA00022771"/>
    </source>
</evidence>
<accession>A0A151GF04</accession>
<keyword evidence="7" id="KW-0539">Nucleus</keyword>
<comment type="caution">
    <text evidence="11">The sequence shown here is derived from an EMBL/GenBank/DDBJ whole genome shotgun (WGS) entry which is preliminary data.</text>
</comment>
<dbReference type="GeneID" id="63720287"/>
<dbReference type="InParanoid" id="A0A151GF04"/>
<evidence type="ECO:0000256" key="8">
    <source>
        <dbReference type="PIRSR" id="PIRSR628651-50"/>
    </source>
</evidence>
<feature type="compositionally biased region" description="Low complexity" evidence="9">
    <location>
        <begin position="30"/>
        <end position="44"/>
    </location>
</feature>
<keyword evidence="12" id="KW-1185">Reference proteome</keyword>
<evidence type="ECO:0000259" key="10">
    <source>
        <dbReference type="SMART" id="SM00249"/>
    </source>
</evidence>
<dbReference type="GO" id="GO:0006355">
    <property type="term" value="P:regulation of DNA-templated transcription"/>
    <property type="evidence" value="ECO:0007669"/>
    <property type="project" value="TreeGrafter"/>
</dbReference>
<organism evidence="11 12">
    <name type="scientific">Drechmeria coniospora</name>
    <name type="common">Nematophagous fungus</name>
    <name type="synonym">Meria coniospora</name>
    <dbReference type="NCBI Taxonomy" id="98403"/>
    <lineage>
        <taxon>Eukaryota</taxon>
        <taxon>Fungi</taxon>
        <taxon>Dikarya</taxon>
        <taxon>Ascomycota</taxon>
        <taxon>Pezizomycotina</taxon>
        <taxon>Sordariomycetes</taxon>
        <taxon>Hypocreomycetidae</taxon>
        <taxon>Hypocreales</taxon>
        <taxon>Ophiocordycipitaceae</taxon>
        <taxon>Drechmeria</taxon>
    </lineage>
</organism>
<protein>
    <recommendedName>
        <fullName evidence="10">Zinc finger PHD-type domain-containing protein</fullName>
    </recommendedName>
</protein>
<feature type="compositionally biased region" description="Low complexity" evidence="9">
    <location>
        <begin position="66"/>
        <end position="89"/>
    </location>
</feature>
<evidence type="ECO:0000256" key="2">
    <source>
        <dbReference type="ARBA" id="ARBA00010210"/>
    </source>
</evidence>
<name>A0A151GF04_DRECN</name>
<proteinExistence type="inferred from homology"/>
<reference evidence="11 12" key="1">
    <citation type="journal article" date="2016" name="Sci. Rep.">
        <title>Insights into Adaptations to a Near-Obligate Nematode Endoparasitic Lifestyle from the Finished Genome of Drechmeria coniospora.</title>
        <authorList>
            <person name="Zhang L."/>
            <person name="Zhou Z."/>
            <person name="Guo Q."/>
            <person name="Fokkens L."/>
            <person name="Miskei M."/>
            <person name="Pocsi I."/>
            <person name="Zhang W."/>
            <person name="Chen M."/>
            <person name="Wang L."/>
            <person name="Sun Y."/>
            <person name="Donzelli B.G."/>
            <person name="Gibson D.M."/>
            <person name="Nelson D.R."/>
            <person name="Luo J.G."/>
            <person name="Rep M."/>
            <person name="Liu H."/>
            <person name="Yang S."/>
            <person name="Wang J."/>
            <person name="Krasnoff S.B."/>
            <person name="Xu Y."/>
            <person name="Molnar I."/>
            <person name="Lin M."/>
        </authorList>
    </citation>
    <scope>NUCLEOTIDE SEQUENCE [LARGE SCALE GENOMIC DNA]</scope>
    <source>
        <strain evidence="11 12">ARSEF 6962</strain>
    </source>
</reference>
<dbReference type="EMBL" id="LAYC01000003">
    <property type="protein sequence ID" value="KYK55680.1"/>
    <property type="molecule type" value="Genomic_DNA"/>
</dbReference>
<dbReference type="SMART" id="SM00249">
    <property type="entry name" value="PHD"/>
    <property type="match status" value="1"/>
</dbReference>
<dbReference type="SUPFAM" id="SSF57903">
    <property type="entry name" value="FYVE/PHD zinc finger"/>
    <property type="match status" value="1"/>
</dbReference>
<dbReference type="GO" id="GO:0008270">
    <property type="term" value="F:zinc ion binding"/>
    <property type="evidence" value="ECO:0007669"/>
    <property type="project" value="UniProtKB-KW"/>
</dbReference>
<dbReference type="GO" id="GO:0070210">
    <property type="term" value="C:Rpd3L-Expanded complex"/>
    <property type="evidence" value="ECO:0007669"/>
    <property type="project" value="TreeGrafter"/>
</dbReference>
<evidence type="ECO:0000313" key="11">
    <source>
        <dbReference type="EMBL" id="KYK55680.1"/>
    </source>
</evidence>
<dbReference type="GO" id="GO:0033698">
    <property type="term" value="C:Rpd3L complex"/>
    <property type="evidence" value="ECO:0007669"/>
    <property type="project" value="TreeGrafter"/>
</dbReference>
<keyword evidence="3" id="KW-0479">Metal-binding</keyword>
<dbReference type="STRING" id="98403.A0A151GF04"/>
<feature type="site" description="Histone H3K4me3 binding" evidence="8">
    <location>
        <position position="257"/>
    </location>
</feature>
<evidence type="ECO:0000313" key="12">
    <source>
        <dbReference type="Proteomes" id="UP000076580"/>
    </source>
</evidence>
<feature type="region of interest" description="Disordered" evidence="9">
    <location>
        <begin position="1"/>
        <end position="230"/>
    </location>
</feature>
<comment type="subcellular location">
    <subcellularLocation>
        <location evidence="1">Nucleus</location>
    </subcellularLocation>
</comment>
<feature type="compositionally biased region" description="Acidic residues" evidence="9">
    <location>
        <begin position="220"/>
        <end position="230"/>
    </location>
</feature>
<dbReference type="InterPro" id="IPR001965">
    <property type="entry name" value="Znf_PHD"/>
</dbReference>
<feature type="site" description="Histone H3K4me3 binding" evidence="8">
    <location>
        <position position="245"/>
    </location>
</feature>
<keyword evidence="5" id="KW-0862">Zinc</keyword>
<comment type="similarity">
    <text evidence="2">Belongs to the ING family.</text>
</comment>
<dbReference type="GO" id="GO:0006325">
    <property type="term" value="P:chromatin organization"/>
    <property type="evidence" value="ECO:0007669"/>
    <property type="project" value="UniProtKB-KW"/>
</dbReference>
<dbReference type="InterPro" id="IPR011011">
    <property type="entry name" value="Znf_FYVE_PHD"/>
</dbReference>
<dbReference type="InterPro" id="IPR028651">
    <property type="entry name" value="ING_fam"/>
</dbReference>
<feature type="site" description="Histone H3K4me3 binding" evidence="8">
    <location>
        <position position="234"/>
    </location>
</feature>
<dbReference type="Proteomes" id="UP000076580">
    <property type="component" value="Chromosome 03"/>
</dbReference>
<dbReference type="RefSeq" id="XP_040655032.1">
    <property type="nucleotide sequence ID" value="XM_040804928.1"/>
</dbReference>